<accession>A0A4V3SDF9</accession>
<name>A0A4V3SDF9_OPIFE</name>
<dbReference type="AlphaFoldDB" id="A0A4V3SDF9"/>
<organism evidence="1 2">
    <name type="scientific">Opisthorchis felineus</name>
    <dbReference type="NCBI Taxonomy" id="147828"/>
    <lineage>
        <taxon>Eukaryota</taxon>
        <taxon>Metazoa</taxon>
        <taxon>Spiralia</taxon>
        <taxon>Lophotrochozoa</taxon>
        <taxon>Platyhelminthes</taxon>
        <taxon>Trematoda</taxon>
        <taxon>Digenea</taxon>
        <taxon>Opisthorchiida</taxon>
        <taxon>Opisthorchiata</taxon>
        <taxon>Opisthorchiidae</taxon>
        <taxon>Opisthorchis</taxon>
    </lineage>
</organism>
<dbReference type="Proteomes" id="UP000308267">
    <property type="component" value="Unassembled WGS sequence"/>
</dbReference>
<gene>
    <name evidence="1" type="ORF">CRM22_008446</name>
</gene>
<dbReference type="EMBL" id="SJOL01008331">
    <property type="protein sequence ID" value="TGZ60574.1"/>
    <property type="molecule type" value="Genomic_DNA"/>
</dbReference>
<sequence>MHSRLAFLLPCAQRDSRVARRFQTILFIYWVVNLLIEETNQVSLVLGSDRFSALLVRVSSRSNPETPQLEVFFLYERCAACPPLVQHLSAIPFFFFPCGFGGLCISFF</sequence>
<proteinExistence type="predicted"/>
<protein>
    <submittedName>
        <fullName evidence="1">Uncharacterized protein</fullName>
    </submittedName>
</protein>
<evidence type="ECO:0000313" key="1">
    <source>
        <dbReference type="EMBL" id="TGZ60574.1"/>
    </source>
</evidence>
<reference evidence="1 2" key="1">
    <citation type="journal article" date="2019" name="BMC Genomics">
        <title>New insights from Opisthorchis felineus genome: update on genomics of the epidemiologically important liver flukes.</title>
        <authorList>
            <person name="Ershov N.I."/>
            <person name="Mordvinov V.A."/>
            <person name="Prokhortchouk E.B."/>
            <person name="Pakharukova M.Y."/>
            <person name="Gunbin K.V."/>
            <person name="Ustyantsev K."/>
            <person name="Genaev M.A."/>
            <person name="Blinov A.G."/>
            <person name="Mazur A."/>
            <person name="Boulygina E."/>
            <person name="Tsygankova S."/>
            <person name="Khrameeva E."/>
            <person name="Chekanov N."/>
            <person name="Fan G."/>
            <person name="Xiao A."/>
            <person name="Zhang H."/>
            <person name="Xu X."/>
            <person name="Yang H."/>
            <person name="Solovyev V."/>
            <person name="Lee S.M."/>
            <person name="Liu X."/>
            <person name="Afonnikov D.A."/>
            <person name="Skryabin K.G."/>
        </authorList>
    </citation>
    <scope>NUCLEOTIDE SEQUENCE [LARGE SCALE GENOMIC DNA]</scope>
    <source>
        <strain evidence="1">AK-0245</strain>
        <tissue evidence="1">Whole organism</tissue>
    </source>
</reference>
<comment type="caution">
    <text evidence="1">The sequence shown here is derived from an EMBL/GenBank/DDBJ whole genome shotgun (WGS) entry which is preliminary data.</text>
</comment>
<keyword evidence="2" id="KW-1185">Reference proteome</keyword>
<evidence type="ECO:0000313" key="2">
    <source>
        <dbReference type="Proteomes" id="UP000308267"/>
    </source>
</evidence>